<dbReference type="SUPFAM" id="SSF56601">
    <property type="entry name" value="beta-lactamase/transpeptidase-like"/>
    <property type="match status" value="1"/>
</dbReference>
<dbReference type="InterPro" id="IPR001466">
    <property type="entry name" value="Beta-lactam-related"/>
</dbReference>
<evidence type="ECO:0000259" key="1">
    <source>
        <dbReference type="Pfam" id="PF00144"/>
    </source>
</evidence>
<evidence type="ECO:0000259" key="2">
    <source>
        <dbReference type="Pfam" id="PF24491"/>
    </source>
</evidence>
<organism evidence="3 4">
    <name type="scientific">Nocardioides psychrotolerans</name>
    <dbReference type="NCBI Taxonomy" id="1005945"/>
    <lineage>
        <taxon>Bacteria</taxon>
        <taxon>Bacillati</taxon>
        <taxon>Actinomycetota</taxon>
        <taxon>Actinomycetes</taxon>
        <taxon>Propionibacteriales</taxon>
        <taxon>Nocardioidaceae</taxon>
        <taxon>Nocardioides</taxon>
    </lineage>
</organism>
<keyword evidence="4" id="KW-1185">Reference proteome</keyword>
<sequence>MSPPRTHERWDACLAALQAHGRLPSVVAGVLVGGDLVWTGAVGGSLDDRYRIGSITKTITAVAVLQARDEGLLSLDDPIGSVIPETGCRDVTVRQLLAHTGGLQSEPVGSWWERSPGVDFSTLVAANDDSGALSGPGDFHYSNLGFALLGEAVARLHGAAWWDVVSQHVLAPLGLHHTSYDDAAPAAQGWSVDHFAGTLTPEPHQDTRAMAPAGQLWSTVADLSTFAVFLADGHPDVLSRESVAEMVEPTSATYGLGTWLLEVPELPGRRLVGHPGSMPGFQASLFVDRETRDGVVVLASSTTGLDTDTVPGLLLGDRELAPLDPWVPTEQVPAGVRDLLGLWFWGNSAVDVRWHNEQLHLRSLARHRLTDVFELGEAGIVGTWGYHRGERLRVHRRRDRTVSHLECATFVYTRTPYDPAVPVPGGHPS</sequence>
<feature type="domain" description="Beta-lactamase-related" evidence="1">
    <location>
        <begin position="11"/>
        <end position="305"/>
    </location>
</feature>
<dbReference type="InterPro" id="IPR012338">
    <property type="entry name" value="Beta-lactam/transpept-like"/>
</dbReference>
<dbReference type="PANTHER" id="PTHR46825:SF7">
    <property type="entry name" value="D-ALANYL-D-ALANINE CARBOXYPEPTIDASE"/>
    <property type="match status" value="1"/>
</dbReference>
<dbReference type="EMBL" id="FOQG01000010">
    <property type="protein sequence ID" value="SFI59721.1"/>
    <property type="molecule type" value="Genomic_DNA"/>
</dbReference>
<protein>
    <submittedName>
        <fullName evidence="3">CubicO group peptidase, beta-lactamase class C family</fullName>
    </submittedName>
</protein>
<dbReference type="Proteomes" id="UP000198649">
    <property type="component" value="Unassembled WGS sequence"/>
</dbReference>
<dbReference type="Pfam" id="PF24491">
    <property type="entry name" value="DUF7586"/>
    <property type="match status" value="1"/>
</dbReference>
<name>A0A1I3JHI7_9ACTN</name>
<dbReference type="OrthoDB" id="3863176at2"/>
<accession>A0A1I3JHI7</accession>
<evidence type="ECO:0000313" key="4">
    <source>
        <dbReference type="Proteomes" id="UP000198649"/>
    </source>
</evidence>
<evidence type="ECO:0000313" key="3">
    <source>
        <dbReference type="EMBL" id="SFI59721.1"/>
    </source>
</evidence>
<dbReference type="PANTHER" id="PTHR46825">
    <property type="entry name" value="D-ALANYL-D-ALANINE-CARBOXYPEPTIDASE/ENDOPEPTIDASE AMPH"/>
    <property type="match status" value="1"/>
</dbReference>
<feature type="domain" description="DUF7586" evidence="2">
    <location>
        <begin position="332"/>
        <end position="414"/>
    </location>
</feature>
<dbReference type="Gene3D" id="3.40.710.10">
    <property type="entry name" value="DD-peptidase/beta-lactamase superfamily"/>
    <property type="match status" value="1"/>
</dbReference>
<reference evidence="3 4" key="1">
    <citation type="submission" date="2016-10" db="EMBL/GenBank/DDBJ databases">
        <authorList>
            <person name="de Groot N.N."/>
        </authorList>
    </citation>
    <scope>NUCLEOTIDE SEQUENCE [LARGE SCALE GENOMIC DNA]</scope>
    <source>
        <strain evidence="3 4">CGMCC 1.11156</strain>
    </source>
</reference>
<gene>
    <name evidence="3" type="ORF">SAMN05216561_110137</name>
</gene>
<dbReference type="STRING" id="1005945.SAMN05216561_110137"/>
<dbReference type="Pfam" id="PF00144">
    <property type="entry name" value="Beta-lactamase"/>
    <property type="match status" value="1"/>
</dbReference>
<dbReference type="RefSeq" id="WP_091114260.1">
    <property type="nucleotide sequence ID" value="NZ_BKAF01000012.1"/>
</dbReference>
<dbReference type="InterPro" id="IPR056008">
    <property type="entry name" value="DUF7586"/>
</dbReference>
<proteinExistence type="predicted"/>
<dbReference type="AlphaFoldDB" id="A0A1I3JHI7"/>
<dbReference type="InterPro" id="IPR050491">
    <property type="entry name" value="AmpC-like"/>
</dbReference>